<proteinExistence type="predicted"/>
<evidence type="ECO:0000313" key="1">
    <source>
        <dbReference type="EMBL" id="KAH3860024.1"/>
    </source>
</evidence>
<dbReference type="AlphaFoldDB" id="A0A9D4R9F7"/>
<dbReference type="PANTHER" id="PTHR14187:SF5">
    <property type="entry name" value="HEAT SHOCK 70 KDA PROTEIN 12A"/>
    <property type="match status" value="1"/>
</dbReference>
<gene>
    <name evidence="1" type="ORF">DPMN_022916</name>
</gene>
<dbReference type="EMBL" id="JAIWYP010000002">
    <property type="protein sequence ID" value="KAH3860024.1"/>
    <property type="molecule type" value="Genomic_DNA"/>
</dbReference>
<comment type="caution">
    <text evidence="1">The sequence shown here is derived from an EMBL/GenBank/DDBJ whole genome shotgun (WGS) entry which is preliminary data.</text>
</comment>
<accession>A0A9D4R9F7</accession>
<name>A0A9D4R9F7_DREPO</name>
<keyword evidence="2" id="KW-1185">Reference proteome</keyword>
<reference evidence="1" key="1">
    <citation type="journal article" date="2019" name="bioRxiv">
        <title>The Genome of the Zebra Mussel, Dreissena polymorpha: A Resource for Invasive Species Research.</title>
        <authorList>
            <person name="McCartney M.A."/>
            <person name="Auch B."/>
            <person name="Kono T."/>
            <person name="Mallez S."/>
            <person name="Zhang Y."/>
            <person name="Obille A."/>
            <person name="Becker A."/>
            <person name="Abrahante J.E."/>
            <person name="Garbe J."/>
            <person name="Badalamenti J.P."/>
            <person name="Herman A."/>
            <person name="Mangelson H."/>
            <person name="Liachko I."/>
            <person name="Sullivan S."/>
            <person name="Sone E.D."/>
            <person name="Koren S."/>
            <person name="Silverstein K.A.T."/>
            <person name="Beckman K.B."/>
            <person name="Gohl D.M."/>
        </authorList>
    </citation>
    <scope>NUCLEOTIDE SEQUENCE</scope>
    <source>
        <strain evidence="1">Duluth1</strain>
        <tissue evidence="1">Whole animal</tissue>
    </source>
</reference>
<organism evidence="1 2">
    <name type="scientific">Dreissena polymorpha</name>
    <name type="common">Zebra mussel</name>
    <name type="synonym">Mytilus polymorpha</name>
    <dbReference type="NCBI Taxonomy" id="45954"/>
    <lineage>
        <taxon>Eukaryota</taxon>
        <taxon>Metazoa</taxon>
        <taxon>Spiralia</taxon>
        <taxon>Lophotrochozoa</taxon>
        <taxon>Mollusca</taxon>
        <taxon>Bivalvia</taxon>
        <taxon>Autobranchia</taxon>
        <taxon>Heteroconchia</taxon>
        <taxon>Euheterodonta</taxon>
        <taxon>Imparidentia</taxon>
        <taxon>Neoheterodontei</taxon>
        <taxon>Myida</taxon>
        <taxon>Dreissenoidea</taxon>
        <taxon>Dreissenidae</taxon>
        <taxon>Dreissena</taxon>
    </lineage>
</organism>
<sequence>MFLLEHDTIKDFKTPLLVGGFGQSKYVQDRLRKEHSGLTLIVPEEPGLAALKGAILFGINPRQVASRVMTYTYGIGVYSVFDANKHPIEKKVLINDQWKVNDVFKIFVKASEEVSVDQEVTQNTVPFSSVSLCTMYRTFSENPEYTTDPECELLGQLKMKNEDNVPLEKQEHKITFMFGNTELLVKVYNTFNGAEKMISLDFLQ</sequence>
<reference evidence="1" key="2">
    <citation type="submission" date="2020-11" db="EMBL/GenBank/DDBJ databases">
        <authorList>
            <person name="McCartney M.A."/>
            <person name="Auch B."/>
            <person name="Kono T."/>
            <person name="Mallez S."/>
            <person name="Becker A."/>
            <person name="Gohl D.M."/>
            <person name="Silverstein K.A.T."/>
            <person name="Koren S."/>
            <person name="Bechman K.B."/>
            <person name="Herman A."/>
            <person name="Abrahante J.E."/>
            <person name="Garbe J."/>
        </authorList>
    </citation>
    <scope>NUCLEOTIDE SEQUENCE</scope>
    <source>
        <strain evidence="1">Duluth1</strain>
        <tissue evidence="1">Whole animal</tissue>
    </source>
</reference>
<evidence type="ECO:0000313" key="2">
    <source>
        <dbReference type="Proteomes" id="UP000828390"/>
    </source>
</evidence>
<protein>
    <submittedName>
        <fullName evidence="1">Uncharacterized protein</fullName>
    </submittedName>
</protein>
<dbReference type="Proteomes" id="UP000828390">
    <property type="component" value="Unassembled WGS sequence"/>
</dbReference>
<dbReference type="PANTHER" id="PTHR14187">
    <property type="entry name" value="ALPHA KINASE/ELONGATION FACTOR 2 KINASE"/>
    <property type="match status" value="1"/>
</dbReference>